<dbReference type="InterPro" id="IPR036736">
    <property type="entry name" value="ACP-like_sf"/>
</dbReference>
<dbReference type="Proteomes" id="UP000756346">
    <property type="component" value="Unassembled WGS sequence"/>
</dbReference>
<keyword evidence="7" id="KW-1185">Reference proteome</keyword>
<organism evidence="6 7">
    <name type="scientific">Microdochium trichocladiopsis</name>
    <dbReference type="NCBI Taxonomy" id="1682393"/>
    <lineage>
        <taxon>Eukaryota</taxon>
        <taxon>Fungi</taxon>
        <taxon>Dikarya</taxon>
        <taxon>Ascomycota</taxon>
        <taxon>Pezizomycotina</taxon>
        <taxon>Sordariomycetes</taxon>
        <taxon>Xylariomycetidae</taxon>
        <taxon>Xylariales</taxon>
        <taxon>Microdochiaceae</taxon>
        <taxon>Microdochium</taxon>
    </lineage>
</organism>
<dbReference type="SUPFAM" id="SSF51735">
    <property type="entry name" value="NAD(P)-binding Rossmann-fold domains"/>
    <property type="match status" value="1"/>
</dbReference>
<dbReference type="InterPro" id="IPR013120">
    <property type="entry name" value="FAR_NAD-bd"/>
</dbReference>
<dbReference type="PROSITE" id="PS50075">
    <property type="entry name" value="CARRIER"/>
    <property type="match status" value="1"/>
</dbReference>
<dbReference type="InterPro" id="IPR036291">
    <property type="entry name" value="NAD(P)-bd_dom_sf"/>
</dbReference>
<keyword evidence="1" id="KW-0596">Phosphopantetheine</keyword>
<dbReference type="InterPro" id="IPR000873">
    <property type="entry name" value="AMP-dep_synth/lig_dom"/>
</dbReference>
<dbReference type="SMART" id="SM00823">
    <property type="entry name" value="PKS_PP"/>
    <property type="match status" value="1"/>
</dbReference>
<evidence type="ECO:0000256" key="4">
    <source>
        <dbReference type="SAM" id="MobiDB-lite"/>
    </source>
</evidence>
<feature type="region of interest" description="Disordered" evidence="4">
    <location>
        <begin position="577"/>
        <end position="598"/>
    </location>
</feature>
<dbReference type="InterPro" id="IPR020806">
    <property type="entry name" value="PKS_PP-bd"/>
</dbReference>
<proteinExistence type="predicted"/>
<dbReference type="PANTHER" id="PTHR43439:SF2">
    <property type="entry name" value="ENZYME, PUTATIVE (JCVI)-RELATED"/>
    <property type="match status" value="1"/>
</dbReference>
<evidence type="ECO:0000256" key="2">
    <source>
        <dbReference type="ARBA" id="ARBA00022553"/>
    </source>
</evidence>
<dbReference type="OrthoDB" id="429813at2759"/>
<comment type="caution">
    <text evidence="6">The sequence shown here is derived from an EMBL/GenBank/DDBJ whole genome shotgun (WGS) entry which is preliminary data.</text>
</comment>
<dbReference type="Gene3D" id="1.10.1200.10">
    <property type="entry name" value="ACP-like"/>
    <property type="match status" value="1"/>
</dbReference>
<reference evidence="6" key="1">
    <citation type="journal article" date="2021" name="Nat. Commun.">
        <title>Genetic determinants of endophytism in the Arabidopsis root mycobiome.</title>
        <authorList>
            <person name="Mesny F."/>
            <person name="Miyauchi S."/>
            <person name="Thiergart T."/>
            <person name="Pickel B."/>
            <person name="Atanasova L."/>
            <person name="Karlsson M."/>
            <person name="Huettel B."/>
            <person name="Barry K.W."/>
            <person name="Haridas S."/>
            <person name="Chen C."/>
            <person name="Bauer D."/>
            <person name="Andreopoulos W."/>
            <person name="Pangilinan J."/>
            <person name="LaButti K."/>
            <person name="Riley R."/>
            <person name="Lipzen A."/>
            <person name="Clum A."/>
            <person name="Drula E."/>
            <person name="Henrissat B."/>
            <person name="Kohler A."/>
            <person name="Grigoriev I.V."/>
            <person name="Martin F.M."/>
            <person name="Hacquard S."/>
        </authorList>
    </citation>
    <scope>NUCLEOTIDE SEQUENCE</scope>
    <source>
        <strain evidence="6">MPI-CAGE-CH-0230</strain>
    </source>
</reference>
<dbReference type="RefSeq" id="XP_046008047.1">
    <property type="nucleotide sequence ID" value="XM_046151340.1"/>
</dbReference>
<dbReference type="PANTHER" id="PTHR43439">
    <property type="entry name" value="PHENYLACETATE-COENZYME A LIGASE"/>
    <property type="match status" value="1"/>
</dbReference>
<evidence type="ECO:0000313" key="6">
    <source>
        <dbReference type="EMBL" id="KAH7024499.1"/>
    </source>
</evidence>
<dbReference type="Gene3D" id="3.40.50.720">
    <property type="entry name" value="NAD(P)-binding Rossmann-like Domain"/>
    <property type="match status" value="1"/>
</dbReference>
<name>A0A9P8XXQ2_9PEZI</name>
<dbReference type="InterPro" id="IPR009081">
    <property type="entry name" value="PP-bd_ACP"/>
</dbReference>
<dbReference type="Gene3D" id="3.40.50.12780">
    <property type="entry name" value="N-terminal domain of ligase-like"/>
    <property type="match status" value="1"/>
</dbReference>
<dbReference type="Pfam" id="PF07993">
    <property type="entry name" value="NAD_binding_4"/>
    <property type="match status" value="1"/>
</dbReference>
<dbReference type="InterPro" id="IPR042099">
    <property type="entry name" value="ANL_N_sf"/>
</dbReference>
<dbReference type="GeneID" id="70180886"/>
<dbReference type="InterPro" id="IPR051414">
    <property type="entry name" value="Adenylate-forming_Reductase"/>
</dbReference>
<evidence type="ECO:0000313" key="7">
    <source>
        <dbReference type="Proteomes" id="UP000756346"/>
    </source>
</evidence>
<protein>
    <recommendedName>
        <fullName evidence="5">Carrier domain-containing protein</fullName>
    </recommendedName>
</protein>
<feature type="coiled-coil region" evidence="3">
    <location>
        <begin position="1048"/>
        <end position="1075"/>
    </location>
</feature>
<dbReference type="GO" id="GO:0031177">
    <property type="term" value="F:phosphopantetheine binding"/>
    <property type="evidence" value="ECO:0007669"/>
    <property type="project" value="InterPro"/>
</dbReference>
<sequence length="1143" mass="123108">MTADLELPGALVPYNTTSPRLIPHVVDDRAASMPQGTMYRVPRSSDPKDGWEAITWKQFANAVNHRALWLKETLGAPSSPGEVPTVAYIGPNDSRYFILTVAAVKAGYKAFFVSPRNTIEGQLSLFEATQCDTLLVAAGPTRKLIQPCLDGRPSMRCIEVPPLAQWFPEQEAPHVPFTKTYEEAKREPLVVLHTSGSTGIPKPVIVPHGMLAISDQLHDVPKFMGSDLFLRVMAENIKTGVLSPMPMFHAAGLFFWVMATIYWDIPYTVGIPDRMLTPDLAAACAEHSHADALILPPAILELMAQDEEQISLLRRMKHVLFGGGPLSSTAGNKLVSRGVRLLNLIAATECAPYTMYYQHNPQLWQYYIFNEEAMGIAKHDSVSSSYSSSPDARAAAAADPGYQGWFYTFPDADEYDTKDLFERHPTLPHHWRHVGRGDDIIVFSNGEKLNPITIEDILSAHPAVAGAVVVGAGRFQAGLLIEPTHNLEEGSSRGDQEKEKKRKELLDEIWPVVERANEGTVKHGRIASRDMVIFSTPGKPFMRAGKGTIQRAATVKLYADEIDEMYRRAEDVQGQAAAATADDAADGAGGRGDAPRLDVSSEDALTGSVVELFGKVVPDEVLEPDTDLFTVGVDSLMVVTVSRQLRAGLAAAGYQEEAAGKDALNPRAVYANPTPRMLAQYILRSFVAKGSVAGAETGSSDVHESGRDAEATLKAMEDLLAKYTADLPEPSNQHKKSPATDNQTILLTGSTGTLGGVILETLLANPRVGKVICLNRAADGGKSKFSAGQGPRVEFLHVDTALPQLGLPDETYARLLRETDRIIHNAWPVNFNIPLSSFAPNLQGVRNIAGLATAADKKVVVVFVSSIGTVQGYPSTLDKAGSIVVVPETRLVDFRAALPGGGYGQGKMLASLILDAAAQKGGFIGASIRVGQVAGSERAVVQEGPTSHDDGGVVVWNRHEWLPSLVASSLAMGALPRTLGAVDRVDWTPVDRIAGLVTDIAGVGSQEGEAVDELGGYYHGSNPQATNWNGGLVQAVQAYYGIPKIVDIAEWVGLLEQSQKELDQLTDEAEVGRRLAANPGIKLIDTYRGMLRDGDGQGQIVLDMTKTQARSESIRDAGPVTPELMRAWCRQWAFGGKAAAAAV</sequence>
<dbReference type="Pfam" id="PF00501">
    <property type="entry name" value="AMP-binding"/>
    <property type="match status" value="1"/>
</dbReference>
<dbReference type="SUPFAM" id="SSF56801">
    <property type="entry name" value="Acetyl-CoA synthetase-like"/>
    <property type="match status" value="1"/>
</dbReference>
<dbReference type="EMBL" id="JAGTJQ010000009">
    <property type="protein sequence ID" value="KAH7024499.1"/>
    <property type="molecule type" value="Genomic_DNA"/>
</dbReference>
<dbReference type="Pfam" id="PF23562">
    <property type="entry name" value="AMP-binding_C_3"/>
    <property type="match status" value="1"/>
</dbReference>
<dbReference type="AlphaFoldDB" id="A0A9P8XXQ2"/>
<accession>A0A9P8XXQ2</accession>
<evidence type="ECO:0000256" key="1">
    <source>
        <dbReference type="ARBA" id="ARBA00022450"/>
    </source>
</evidence>
<feature type="domain" description="Carrier" evidence="5">
    <location>
        <begin position="600"/>
        <end position="686"/>
    </location>
</feature>
<dbReference type="PROSITE" id="PS00012">
    <property type="entry name" value="PHOSPHOPANTETHEINE"/>
    <property type="match status" value="1"/>
</dbReference>
<keyword evidence="2" id="KW-0597">Phosphoprotein</keyword>
<dbReference type="PROSITE" id="PS00455">
    <property type="entry name" value="AMP_BINDING"/>
    <property type="match status" value="1"/>
</dbReference>
<dbReference type="Pfam" id="PF00550">
    <property type="entry name" value="PP-binding"/>
    <property type="match status" value="1"/>
</dbReference>
<evidence type="ECO:0000259" key="5">
    <source>
        <dbReference type="PROSITE" id="PS50075"/>
    </source>
</evidence>
<evidence type="ECO:0000256" key="3">
    <source>
        <dbReference type="SAM" id="Coils"/>
    </source>
</evidence>
<dbReference type="SUPFAM" id="SSF47336">
    <property type="entry name" value="ACP-like"/>
    <property type="match status" value="1"/>
</dbReference>
<gene>
    <name evidence="6" type="ORF">B0I36DRAFT_274061</name>
</gene>
<keyword evidence="3" id="KW-0175">Coiled coil</keyword>
<dbReference type="InterPro" id="IPR020845">
    <property type="entry name" value="AMP-binding_CS"/>
</dbReference>
<dbReference type="InterPro" id="IPR006162">
    <property type="entry name" value="Ppantetheine_attach_site"/>
</dbReference>